<sequence length="218" mass="24920">MCERSDSCDSMPDYRVYETKDGRLVNPTLHIEYPNRPLKDKKLYDGYLLKNNNTSASESSSVSSSVSSSESSQTRTSSTCSNQHHPKTERPTMITELNKTKYFGTATKETINKKLKANDFMIFTSLPDSASTSEIVAAADPSKLPLLLAYRSSNDKIYYLPIKHEKSRWWIEFPNGNEKTDFSSIQNLVNHYYTYQYMDVETGTIEMFPLNLLENDSQ</sequence>
<name>A0A914PPA2_9BILA</name>
<dbReference type="PANTHER" id="PTHR31128">
    <property type="entry name" value="PROTEIN CBR-CLEC-135-RELATED"/>
    <property type="match status" value="1"/>
</dbReference>
<evidence type="ECO:0000313" key="2">
    <source>
        <dbReference type="Proteomes" id="UP000887578"/>
    </source>
</evidence>
<feature type="region of interest" description="Disordered" evidence="1">
    <location>
        <begin position="54"/>
        <end position="92"/>
    </location>
</feature>
<dbReference type="AlphaFoldDB" id="A0A914PPA2"/>
<organism evidence="2 3">
    <name type="scientific">Panagrolaimus davidi</name>
    <dbReference type="NCBI Taxonomy" id="227884"/>
    <lineage>
        <taxon>Eukaryota</taxon>
        <taxon>Metazoa</taxon>
        <taxon>Ecdysozoa</taxon>
        <taxon>Nematoda</taxon>
        <taxon>Chromadorea</taxon>
        <taxon>Rhabditida</taxon>
        <taxon>Tylenchina</taxon>
        <taxon>Panagrolaimomorpha</taxon>
        <taxon>Panagrolaimoidea</taxon>
        <taxon>Panagrolaimidae</taxon>
        <taxon>Panagrolaimus</taxon>
    </lineage>
</organism>
<proteinExistence type="predicted"/>
<dbReference type="WBParaSite" id="PDA_v2.g20388.t1">
    <property type="protein sequence ID" value="PDA_v2.g20388.t1"/>
    <property type="gene ID" value="PDA_v2.g20388"/>
</dbReference>
<feature type="compositionally biased region" description="Low complexity" evidence="1">
    <location>
        <begin position="54"/>
        <end position="81"/>
    </location>
</feature>
<protein>
    <submittedName>
        <fullName evidence="3">SH2 domain-containing protein</fullName>
    </submittedName>
</protein>
<keyword evidence="2" id="KW-1185">Reference proteome</keyword>
<evidence type="ECO:0000313" key="3">
    <source>
        <dbReference type="WBParaSite" id="PDA_v2.g20388.t1"/>
    </source>
</evidence>
<reference evidence="3" key="1">
    <citation type="submission" date="2022-11" db="UniProtKB">
        <authorList>
            <consortium name="WormBaseParasite"/>
        </authorList>
    </citation>
    <scope>IDENTIFICATION</scope>
</reference>
<evidence type="ECO:0000256" key="1">
    <source>
        <dbReference type="SAM" id="MobiDB-lite"/>
    </source>
</evidence>
<dbReference type="PANTHER" id="PTHR31128:SF6">
    <property type="entry name" value="SH2 DOMAIN-CONTAINING PROTEIN"/>
    <property type="match status" value="1"/>
</dbReference>
<accession>A0A914PPA2</accession>
<dbReference type="Proteomes" id="UP000887578">
    <property type="component" value="Unplaced"/>
</dbReference>